<gene>
    <name evidence="2" type="ORF">KEM09_11410</name>
</gene>
<dbReference type="InterPro" id="IPR035234">
    <property type="entry name" value="IgGFc-bd_N"/>
</dbReference>
<dbReference type="Proteomes" id="UP000721861">
    <property type="component" value="Unassembled WGS sequence"/>
</dbReference>
<dbReference type="RefSeq" id="WP_212228436.1">
    <property type="nucleotide sequence ID" value="NZ_JAGUCN010000012.1"/>
</dbReference>
<dbReference type="Pfam" id="PF17517">
    <property type="entry name" value="IgGFc_binding"/>
    <property type="match status" value="1"/>
</dbReference>
<comment type="caution">
    <text evidence="2">The sequence shown here is derived from an EMBL/GenBank/DDBJ whole genome shotgun (WGS) entry which is preliminary data.</text>
</comment>
<dbReference type="InterPro" id="IPR026341">
    <property type="entry name" value="T9SS_type_B"/>
</dbReference>
<dbReference type="PANTHER" id="PTHR46534:SF1">
    <property type="entry name" value="IGGFC-BINDING PROTEIN N-TERMINAL DOMAIN-CONTAINING PROTEIN"/>
    <property type="match status" value="1"/>
</dbReference>
<reference evidence="2 3" key="1">
    <citation type="journal article" date="2014" name="Int. J. Syst. Evol. Microbiol.">
        <title>Carboxylicivirga gen. nov. in the family Marinilabiliaceae with two novel species, Carboxylicivirga mesophila sp. nov. and Carboxylicivirga taeanensis sp. nov., and reclassification of Cytophaga fermentans as Saccharicrinis fermentans gen. nov., comb. nov.</title>
        <authorList>
            <person name="Yang S.H."/>
            <person name="Seo H.S."/>
            <person name="Woo J.H."/>
            <person name="Oh H.M."/>
            <person name="Jang H."/>
            <person name="Lee J.H."/>
            <person name="Kim S.J."/>
            <person name="Kwon K.K."/>
        </authorList>
    </citation>
    <scope>NUCLEOTIDE SEQUENCE [LARGE SCALE GENOMIC DNA]</scope>
    <source>
        <strain evidence="2 3">JCM 18290</strain>
    </source>
</reference>
<organism evidence="2 3">
    <name type="scientific">Carboxylicivirga mesophila</name>
    <dbReference type="NCBI Taxonomy" id="1166478"/>
    <lineage>
        <taxon>Bacteria</taxon>
        <taxon>Pseudomonadati</taxon>
        <taxon>Bacteroidota</taxon>
        <taxon>Bacteroidia</taxon>
        <taxon>Marinilabiliales</taxon>
        <taxon>Marinilabiliaceae</taxon>
        <taxon>Carboxylicivirga</taxon>
    </lineage>
</organism>
<feature type="domain" description="IgGFc-binding protein N-terminal" evidence="1">
    <location>
        <begin position="123"/>
        <end position="409"/>
    </location>
</feature>
<name>A0ABS5KAY7_9BACT</name>
<evidence type="ECO:0000313" key="2">
    <source>
        <dbReference type="EMBL" id="MBS2212017.1"/>
    </source>
</evidence>
<keyword evidence="3" id="KW-1185">Reference proteome</keyword>
<sequence length="1521" mass="165750">MKRIYLYLLLLTVVSAVNGQIGREFWFAAPDIWEGYGDAPLVLRVTTFEEAATITVSLPAQGGKVLSTQTVQPYSHLGIELNKNDVENSPANQVNNKGLLIISTADIAAYYDISAADNPDKFILKEDKALGFEFYVPGQNSYGNCIDYSGKANEKADIVATEDNTTVTITPAVDVTGHLAGVPYTITLNKGQTYCIENRNIAPASTLAGTHILADKRIAVTISDDAIVEDVNSFPKDLIGDQLVPVNVIGNEYIAMNTSKASSSYKNQNSVQKIFVLAIEDNTLVFANNTTKNAKALNKGEIAEFDISDHALYIYATKKVYAYQLTGLVNPNSSTIANEIGSAILPSYSCNGSTSVSFTRVFNRDFWVNIIIKRKDVKNFILYDNKGNDIGVTKYIKSWQTVPGQGTGQDAWVCCAVNLDELSTGVPYRLENTSGLFHLCILDESDSKKADGGGASFGYFSSYNSFYAAGAGDKCLGEEIILEAKEGMKNYTWYSVETGNQVLSTDRVLTVTEGGKYWVEAEVAFGGCIIADTLNVNFLFPEVDLGNDTTVCQGEVLDYEVEDAYSAYLWSNGDTNHQTQLVVDGSTSELNVIVTDAMGCINSDTVQINISPVPDIVLDATTVCEGTAVINTTGFERYEWRYNGVVLNEDESQNWIIPDQSGTYTVTAWTIDECSASETINITVLPLPSFTLADQTGCQGSVVTIDGPAGFVSYNWSTGEQTQSIDVSTGGNYWLEVTDANGCMAREEAQLSLHEPLYIDLGPDRDECVGITLTIGNETNYTGFNWTFEPANNPGTSEDLNPSPAHAYQITNSTVDNSGIYRVEAIDVNGCPVSDEVNVAFYTTNPIDLIITKDLCDGESVDVIASEGYDTYSWTIDNVSRPEFDNQNRIINVSSGAVYEVIATSGTCTKRNEITVAEHSLPEVKLPDLFSLCDGLEQELMVESFSSPDNAKFGYLYWNGNVNSRYSDWQTALITVSSPGLYSVTAVDEFGCAATDDVNVNSMATTPLNLVTPPSACDDETVDLPNAPADAQSYSWYRLGAAGESHLADNTPLTVDASGTYVLKIVDVNGCDVSDDVVVNIYPSPIVDLGDDINACGDISIGISPKESYTQYQWNDNPALNTQSLWVTQSGAYKLEVLNRYGCRAEDVVNVSLFEAPIVELEDFIDCAGTLATLSGPSGDFQYLWSNGAVTQSITVGNGYYELKVTDVNDCASSAGASVVWRPVPEVDLGPDMIICPVDTWVLDAGIGYASYLWHNGATSQSIIANRMDTVNTVVVTDEFGCTGFDTQTLKHKVAQPIGLLSDTSVCSFNSIWIDADMGFEQYEWSTGDVVPSVELDAAGTYWLRAFDGCVWASDTMQLVVHPTPVIAYLDTSIYAQAVVMADGGTSPYWYAINDEDLQESNVFSKLPNGEHIFYVEDVNGCFAVDTLLLDNILEIGVPPVLTPNGDGYNDTWHIKGLDKLPDSIIRVFDRYGKLLKEFYASDPPWDGKYLGKPLPSDAYWYVIELKPINKLMKGHLTIKR</sequence>
<dbReference type="PANTHER" id="PTHR46534">
    <property type="entry name" value="IGGFC_BINDING DOMAIN-CONTAINING PROTEIN"/>
    <property type="match status" value="1"/>
</dbReference>
<dbReference type="Pfam" id="PF13585">
    <property type="entry name" value="CHU_C"/>
    <property type="match status" value="1"/>
</dbReference>
<dbReference type="NCBIfam" id="TIGR04131">
    <property type="entry name" value="Bac_Flav_CTERM"/>
    <property type="match status" value="1"/>
</dbReference>
<accession>A0ABS5KAY7</accession>
<dbReference type="EMBL" id="JAGUCN010000012">
    <property type="protein sequence ID" value="MBS2212017.1"/>
    <property type="molecule type" value="Genomic_DNA"/>
</dbReference>
<evidence type="ECO:0000313" key="3">
    <source>
        <dbReference type="Proteomes" id="UP000721861"/>
    </source>
</evidence>
<proteinExistence type="predicted"/>
<evidence type="ECO:0000259" key="1">
    <source>
        <dbReference type="Pfam" id="PF17517"/>
    </source>
</evidence>
<protein>
    <submittedName>
        <fullName evidence="2">T9SS type B sorting domain-containing protein</fullName>
    </submittedName>
</protein>